<keyword evidence="3" id="KW-1185">Reference proteome</keyword>
<dbReference type="EMBL" id="CVRI01000067">
    <property type="protein sequence ID" value="CRL06585.1"/>
    <property type="molecule type" value="Genomic_DNA"/>
</dbReference>
<gene>
    <name evidence="2" type="ORF">CLUMA_CG019473</name>
</gene>
<feature type="compositionally biased region" description="Low complexity" evidence="1">
    <location>
        <begin position="170"/>
        <end position="184"/>
    </location>
</feature>
<name>A0A1J1J6R8_9DIPT</name>
<protein>
    <submittedName>
        <fullName evidence="2">CLUMA_CG019473, isoform A</fullName>
    </submittedName>
</protein>
<sequence length="219" mass="24767">LKVLFEAFTELLKDYKDRKKLVEAFRKLKQQLTKYQRILIINRREMKLSIFILIVYIFSSQAFPIVDLIEGIVEDLADISKSAVDNFGAFLDDASERIQENIDQGSQVIDPNNGNDNSGSGTNGLIDIIDGAINGDIVNDVVVDPNAINDQVVDVIPDQDPTNGTDETNIDPNSNNDNNSAVDNQEPTRRRGFGQRARKRIRSFFDFGRRTFNDFFSLF</sequence>
<reference evidence="2 3" key="1">
    <citation type="submission" date="2015-04" db="EMBL/GenBank/DDBJ databases">
        <authorList>
            <person name="Syromyatnikov M.Y."/>
            <person name="Popov V.N."/>
        </authorList>
    </citation>
    <scope>NUCLEOTIDE SEQUENCE [LARGE SCALE GENOMIC DNA]</scope>
</reference>
<organism evidence="2 3">
    <name type="scientific">Clunio marinus</name>
    <dbReference type="NCBI Taxonomy" id="568069"/>
    <lineage>
        <taxon>Eukaryota</taxon>
        <taxon>Metazoa</taxon>
        <taxon>Ecdysozoa</taxon>
        <taxon>Arthropoda</taxon>
        <taxon>Hexapoda</taxon>
        <taxon>Insecta</taxon>
        <taxon>Pterygota</taxon>
        <taxon>Neoptera</taxon>
        <taxon>Endopterygota</taxon>
        <taxon>Diptera</taxon>
        <taxon>Nematocera</taxon>
        <taxon>Chironomoidea</taxon>
        <taxon>Chironomidae</taxon>
        <taxon>Clunio</taxon>
    </lineage>
</organism>
<proteinExistence type="predicted"/>
<evidence type="ECO:0000256" key="1">
    <source>
        <dbReference type="SAM" id="MobiDB-lite"/>
    </source>
</evidence>
<evidence type="ECO:0000313" key="3">
    <source>
        <dbReference type="Proteomes" id="UP000183832"/>
    </source>
</evidence>
<feature type="non-terminal residue" evidence="2">
    <location>
        <position position="1"/>
    </location>
</feature>
<accession>A0A1J1J6R8</accession>
<dbReference type="Proteomes" id="UP000183832">
    <property type="component" value="Unassembled WGS sequence"/>
</dbReference>
<feature type="region of interest" description="Disordered" evidence="1">
    <location>
        <begin position="155"/>
        <end position="195"/>
    </location>
</feature>
<dbReference type="AlphaFoldDB" id="A0A1J1J6R8"/>
<evidence type="ECO:0000313" key="2">
    <source>
        <dbReference type="EMBL" id="CRL06585.1"/>
    </source>
</evidence>